<evidence type="ECO:0000313" key="2">
    <source>
        <dbReference type="Proteomes" id="UP001164539"/>
    </source>
</evidence>
<organism evidence="1 2">
    <name type="scientific">Melia azedarach</name>
    <name type="common">Chinaberry tree</name>
    <dbReference type="NCBI Taxonomy" id="155640"/>
    <lineage>
        <taxon>Eukaryota</taxon>
        <taxon>Viridiplantae</taxon>
        <taxon>Streptophyta</taxon>
        <taxon>Embryophyta</taxon>
        <taxon>Tracheophyta</taxon>
        <taxon>Spermatophyta</taxon>
        <taxon>Magnoliopsida</taxon>
        <taxon>eudicotyledons</taxon>
        <taxon>Gunneridae</taxon>
        <taxon>Pentapetalae</taxon>
        <taxon>rosids</taxon>
        <taxon>malvids</taxon>
        <taxon>Sapindales</taxon>
        <taxon>Meliaceae</taxon>
        <taxon>Melia</taxon>
    </lineage>
</organism>
<name>A0ACC1Y5A5_MELAZ</name>
<keyword evidence="2" id="KW-1185">Reference proteome</keyword>
<reference evidence="1 2" key="1">
    <citation type="journal article" date="2023" name="Science">
        <title>Complex scaffold remodeling in plant triterpene biosynthesis.</title>
        <authorList>
            <person name="De La Pena R."/>
            <person name="Hodgson H."/>
            <person name="Liu J.C."/>
            <person name="Stephenson M.J."/>
            <person name="Martin A.C."/>
            <person name="Owen C."/>
            <person name="Harkess A."/>
            <person name="Leebens-Mack J."/>
            <person name="Jimenez L.E."/>
            <person name="Osbourn A."/>
            <person name="Sattely E.S."/>
        </authorList>
    </citation>
    <scope>NUCLEOTIDE SEQUENCE [LARGE SCALE GENOMIC DNA]</scope>
    <source>
        <strain evidence="2">cv. JPN11</strain>
        <tissue evidence="1">Leaf</tissue>
    </source>
</reference>
<dbReference type="EMBL" id="CM051398">
    <property type="protein sequence ID" value="KAJ4718900.1"/>
    <property type="molecule type" value="Genomic_DNA"/>
</dbReference>
<dbReference type="Proteomes" id="UP001164539">
    <property type="component" value="Chromosome 5"/>
</dbReference>
<accession>A0ACC1Y5A5</accession>
<comment type="caution">
    <text evidence="1">The sequence shown here is derived from an EMBL/GenBank/DDBJ whole genome shotgun (WGS) entry which is preliminary data.</text>
</comment>
<protein>
    <submittedName>
        <fullName evidence="1">Retrovirus-related Pol polyprotein from transposon TNT 1-94</fullName>
    </submittedName>
</protein>
<evidence type="ECO:0000313" key="1">
    <source>
        <dbReference type="EMBL" id="KAJ4718900.1"/>
    </source>
</evidence>
<gene>
    <name evidence="1" type="ORF">OWV82_010531</name>
</gene>
<proteinExistence type="predicted"/>
<sequence>MQLQALRGEFETLRMKSGESVSDYFSRTLAVANKMRIHGEKLEDVTIIEKILRSMTVKFNFITCSIEESNDIDELSIDELHSSLIVHERKLNVQDNEEQALQAAANSKGAARGKGNWRGNFEDAVKELKWQKAMDDEIAAIEKNNTWELTDLPKRQKTIGVKWVYKTKLKENGEVDKYKARLVAKGYKQEFGIDYKEVFAPVVRHDTIRLVIAMAAQNSWPIFQLDVKLAFLHGELQEQVFSDQPPGYVKFGYEHKVYKLRKALYGLKQAPRAWYMENPKELHLLAAKRIFRYLQGTTDFGLFYKRGEKSDLIGFTDSDYAGDLDDRKSTSGYIFMMGSGAVSWSSKKQAIVTLSTTEAEYVAATSCACQAIWLRKILEELYFKQEGPTLIFCDNSSAIKLSKNPVLHERSKHIDVRYHFLCNLVKDGAIDLTYCKSEDQVADIFTKPLKLAAYLKLRKLLGVCNWKSSI</sequence>